<sequence>MMLDKEKQLECMANMAGIDFKTLPTVEYVKWIIDTRATNHMTASLDTLFDILQVITAHNGKVHPPNGGVTMVSHTGKCKLGDMTVLKNVLFIPDFKYNLLSVSKITKELNCFVSFILVSTYSRTLPVEP</sequence>
<accession>A0ABD2SLD4</accession>
<dbReference type="Proteomes" id="UP001627284">
    <property type="component" value="Unassembled WGS sequence"/>
</dbReference>
<keyword evidence="3" id="KW-1185">Reference proteome</keyword>
<proteinExistence type="predicted"/>
<organism evidence="2 3">
    <name type="scientific">Solanum stoloniferum</name>
    <dbReference type="NCBI Taxonomy" id="62892"/>
    <lineage>
        <taxon>Eukaryota</taxon>
        <taxon>Viridiplantae</taxon>
        <taxon>Streptophyta</taxon>
        <taxon>Embryophyta</taxon>
        <taxon>Tracheophyta</taxon>
        <taxon>Spermatophyta</taxon>
        <taxon>Magnoliopsida</taxon>
        <taxon>eudicotyledons</taxon>
        <taxon>Gunneridae</taxon>
        <taxon>Pentapetalae</taxon>
        <taxon>asterids</taxon>
        <taxon>lamiids</taxon>
        <taxon>Solanales</taxon>
        <taxon>Solanaceae</taxon>
        <taxon>Solanoideae</taxon>
        <taxon>Solaneae</taxon>
        <taxon>Solanum</taxon>
    </lineage>
</organism>
<dbReference type="InterPro" id="IPR054722">
    <property type="entry name" value="PolX-like_BBD"/>
</dbReference>
<evidence type="ECO:0000313" key="3">
    <source>
        <dbReference type="Proteomes" id="UP001627284"/>
    </source>
</evidence>
<gene>
    <name evidence="2" type="ORF">AABB24_023896</name>
</gene>
<protein>
    <recommendedName>
        <fullName evidence="1">Retrovirus-related Pol polyprotein from transposon TNT 1-94-like beta-barrel domain-containing protein</fullName>
    </recommendedName>
</protein>
<name>A0ABD2SLD4_9SOLN</name>
<evidence type="ECO:0000259" key="1">
    <source>
        <dbReference type="Pfam" id="PF22936"/>
    </source>
</evidence>
<dbReference type="AlphaFoldDB" id="A0ABD2SLD4"/>
<dbReference type="EMBL" id="JBJKTR010000014">
    <property type="protein sequence ID" value="KAL3344678.1"/>
    <property type="molecule type" value="Genomic_DNA"/>
</dbReference>
<comment type="caution">
    <text evidence="2">The sequence shown here is derived from an EMBL/GenBank/DDBJ whole genome shotgun (WGS) entry which is preliminary data.</text>
</comment>
<dbReference type="Pfam" id="PF22936">
    <property type="entry name" value="Pol_BBD"/>
    <property type="match status" value="1"/>
</dbReference>
<reference evidence="2 3" key="1">
    <citation type="submission" date="2024-05" db="EMBL/GenBank/DDBJ databases">
        <title>De novo assembly of an allotetraploid wild potato.</title>
        <authorList>
            <person name="Hosaka A.J."/>
        </authorList>
    </citation>
    <scope>NUCLEOTIDE SEQUENCE [LARGE SCALE GENOMIC DNA]</scope>
    <source>
        <tissue evidence="2">Young leaves</tissue>
    </source>
</reference>
<feature type="domain" description="Retrovirus-related Pol polyprotein from transposon TNT 1-94-like beta-barrel" evidence="1">
    <location>
        <begin position="31"/>
        <end position="107"/>
    </location>
</feature>
<evidence type="ECO:0000313" key="2">
    <source>
        <dbReference type="EMBL" id="KAL3344678.1"/>
    </source>
</evidence>